<dbReference type="Gene3D" id="1.20.1740.10">
    <property type="entry name" value="Amino acid/polyamine transporter I"/>
    <property type="match status" value="1"/>
</dbReference>
<dbReference type="AlphaFoldDB" id="A0A8S3B3T1"/>
<protein>
    <submittedName>
        <fullName evidence="3">Uncharacterized protein</fullName>
    </submittedName>
</protein>
<keyword evidence="1" id="KW-0813">Transport</keyword>
<organism evidence="3 4">
    <name type="scientific">Rotaria magnacalcarata</name>
    <dbReference type="NCBI Taxonomy" id="392030"/>
    <lineage>
        <taxon>Eukaryota</taxon>
        <taxon>Metazoa</taxon>
        <taxon>Spiralia</taxon>
        <taxon>Gnathifera</taxon>
        <taxon>Rotifera</taxon>
        <taxon>Eurotatoria</taxon>
        <taxon>Bdelloidea</taxon>
        <taxon>Philodinida</taxon>
        <taxon>Philodinidae</taxon>
        <taxon>Rotaria</taxon>
    </lineage>
</organism>
<evidence type="ECO:0000313" key="3">
    <source>
        <dbReference type="EMBL" id="CAF4793914.1"/>
    </source>
</evidence>
<keyword evidence="2" id="KW-0812">Transmembrane</keyword>
<feature type="transmembrane region" description="Helical" evidence="2">
    <location>
        <begin position="91"/>
        <end position="113"/>
    </location>
</feature>
<evidence type="ECO:0000256" key="2">
    <source>
        <dbReference type="SAM" id="Phobius"/>
    </source>
</evidence>
<proteinExistence type="predicted"/>
<dbReference type="PANTHER" id="PTHR43243:SF4">
    <property type="entry name" value="CATIONIC AMINO ACID TRANSPORTER 4"/>
    <property type="match status" value="1"/>
</dbReference>
<sequence>MGNLKPIGLQFAFDMYCHCETDSKVRIDLNLSTPITSSKNKPMLTEQVYNAVRRLLSIVRPLLEQLIGRKPMIALQAEIDTQLEFRRTLNWFQLLAIGVGAMIGTGIFVLSGTAASSNAGPSVIISFVLTGVIAFFATL</sequence>
<keyword evidence="2" id="KW-1133">Transmembrane helix</keyword>
<evidence type="ECO:0000313" key="4">
    <source>
        <dbReference type="Proteomes" id="UP000676336"/>
    </source>
</evidence>
<evidence type="ECO:0000256" key="1">
    <source>
        <dbReference type="ARBA" id="ARBA00022448"/>
    </source>
</evidence>
<gene>
    <name evidence="3" type="ORF">SMN809_LOCUS46879</name>
</gene>
<keyword evidence="2" id="KW-0472">Membrane</keyword>
<dbReference type="PANTHER" id="PTHR43243">
    <property type="entry name" value="INNER MEMBRANE TRANSPORTER YGJI-RELATED"/>
    <property type="match status" value="1"/>
</dbReference>
<feature type="non-terminal residue" evidence="3">
    <location>
        <position position="139"/>
    </location>
</feature>
<feature type="transmembrane region" description="Helical" evidence="2">
    <location>
        <begin position="119"/>
        <end position="137"/>
    </location>
</feature>
<dbReference type="EMBL" id="CAJOBI010146917">
    <property type="protein sequence ID" value="CAF4793914.1"/>
    <property type="molecule type" value="Genomic_DNA"/>
</dbReference>
<dbReference type="Proteomes" id="UP000676336">
    <property type="component" value="Unassembled WGS sequence"/>
</dbReference>
<dbReference type="GO" id="GO:0015171">
    <property type="term" value="F:amino acid transmembrane transporter activity"/>
    <property type="evidence" value="ECO:0007669"/>
    <property type="project" value="TreeGrafter"/>
</dbReference>
<accession>A0A8S3B3T1</accession>
<reference evidence="3" key="1">
    <citation type="submission" date="2021-02" db="EMBL/GenBank/DDBJ databases">
        <authorList>
            <person name="Nowell W R."/>
        </authorList>
    </citation>
    <scope>NUCLEOTIDE SEQUENCE</scope>
</reference>
<name>A0A8S3B3T1_9BILA</name>
<comment type="caution">
    <text evidence="3">The sequence shown here is derived from an EMBL/GenBank/DDBJ whole genome shotgun (WGS) entry which is preliminary data.</text>
</comment>